<dbReference type="PANTHER" id="PTHR47027:SF8">
    <property type="entry name" value="RIBONUCLEASE H"/>
    <property type="match status" value="1"/>
</dbReference>
<name>A0A670JML6_PODMU</name>
<evidence type="ECO:0000313" key="1">
    <source>
        <dbReference type="Ensembl" id="ENSPMRP00000024699.1"/>
    </source>
</evidence>
<accession>A0A670JML6</accession>
<dbReference type="GeneTree" id="ENSGT00940000162286"/>
<keyword evidence="2" id="KW-1185">Reference proteome</keyword>
<evidence type="ECO:0000313" key="2">
    <source>
        <dbReference type="Proteomes" id="UP000472272"/>
    </source>
</evidence>
<proteinExistence type="predicted"/>
<reference evidence="1" key="3">
    <citation type="submission" date="2025-09" db="UniProtKB">
        <authorList>
            <consortium name="Ensembl"/>
        </authorList>
    </citation>
    <scope>IDENTIFICATION</scope>
</reference>
<evidence type="ECO:0008006" key="3">
    <source>
        <dbReference type="Google" id="ProtNLM"/>
    </source>
</evidence>
<sequence length="361" mass="41648">MAESEEELKNLLMKVKEESAKYGLKRNIKKTKIMATGPITSWQIEGDEMEAVRDFTFLGSMITADGDSSHEIKRRLLLGRRAMTCLDSILRSRDVTLPTKVCIVKAMAFPVVMYGSESWTIKKADRRRIYAFELWCWRRLLRIPWTARRSNASILKEISPECSLEGQIVKLRLQYFGHLMRREDSLEKTLMLGKMEGTRRRGRQRTRWLDSVFWVTSMSLTKLREVVEDRGAWRALVHGVTKSRTRLTTIFTIFKEDMSHILSIYLSANAFQHSVVPVQLVTHKQGFRVTLIEQEHEWGGTSACMEEHGLGIWDAHQNAYAVHRNTAWRDRSLTSWMCSCMPTPLVPPASAMCTEDWCGSP</sequence>
<dbReference type="AlphaFoldDB" id="A0A670JML6"/>
<protein>
    <recommendedName>
        <fullName evidence="3">Reverse transcriptase domain-containing protein</fullName>
    </recommendedName>
</protein>
<reference evidence="1" key="2">
    <citation type="submission" date="2025-08" db="UniProtKB">
        <authorList>
            <consortium name="Ensembl"/>
        </authorList>
    </citation>
    <scope>IDENTIFICATION</scope>
</reference>
<dbReference type="Ensembl" id="ENSPMRT00000026209.1">
    <property type="protein sequence ID" value="ENSPMRP00000024699.1"/>
    <property type="gene ID" value="ENSPMRG00000015962.1"/>
</dbReference>
<dbReference type="OMA" id="ASAMCTE"/>
<organism evidence="1 2">
    <name type="scientific">Podarcis muralis</name>
    <name type="common">Wall lizard</name>
    <name type="synonym">Lacerta muralis</name>
    <dbReference type="NCBI Taxonomy" id="64176"/>
    <lineage>
        <taxon>Eukaryota</taxon>
        <taxon>Metazoa</taxon>
        <taxon>Chordata</taxon>
        <taxon>Craniata</taxon>
        <taxon>Vertebrata</taxon>
        <taxon>Euteleostomi</taxon>
        <taxon>Lepidosauria</taxon>
        <taxon>Squamata</taxon>
        <taxon>Bifurcata</taxon>
        <taxon>Unidentata</taxon>
        <taxon>Episquamata</taxon>
        <taxon>Laterata</taxon>
        <taxon>Lacertibaenia</taxon>
        <taxon>Lacertidae</taxon>
        <taxon>Podarcis</taxon>
    </lineage>
</organism>
<reference evidence="1 2" key="1">
    <citation type="journal article" date="2019" name="Proc. Natl. Acad. Sci. U.S.A.">
        <title>Regulatory changes in pterin and carotenoid genes underlie balanced color polymorphisms in the wall lizard.</title>
        <authorList>
            <person name="Andrade P."/>
            <person name="Pinho C."/>
            <person name="Perez I de Lanuza G."/>
            <person name="Afonso S."/>
            <person name="Brejcha J."/>
            <person name="Rubin C.J."/>
            <person name="Wallerman O."/>
            <person name="Pereira P."/>
            <person name="Sabatino S.J."/>
            <person name="Bellati A."/>
            <person name="Pellitteri-Rosa D."/>
            <person name="Bosakova Z."/>
            <person name="Bunikis I."/>
            <person name="Carretero M.A."/>
            <person name="Feiner N."/>
            <person name="Marsik P."/>
            <person name="Pauperio F."/>
            <person name="Salvi D."/>
            <person name="Soler L."/>
            <person name="While G.M."/>
            <person name="Uller T."/>
            <person name="Font E."/>
            <person name="Andersson L."/>
            <person name="Carneiro M."/>
        </authorList>
    </citation>
    <scope>NUCLEOTIDE SEQUENCE</scope>
</reference>
<dbReference type="PANTHER" id="PTHR47027">
    <property type="entry name" value="REVERSE TRANSCRIPTASE DOMAIN-CONTAINING PROTEIN"/>
    <property type="match status" value="1"/>
</dbReference>
<dbReference type="Proteomes" id="UP000472272">
    <property type="component" value="Chromosome 13"/>
</dbReference>